<keyword evidence="2" id="KW-1185">Reference proteome</keyword>
<sequence>MRCPQKSQIFSGDTNGITKIHCNNNKNVNVLFPQGSDMKNTKIKSKIEYTIPILHAKIPIFRKFPP</sequence>
<protein>
    <submittedName>
        <fullName evidence="1">Uncharacterized protein</fullName>
    </submittedName>
</protein>
<comment type="caution">
    <text evidence="1">The sequence shown here is derived from an EMBL/GenBank/DDBJ whole genome shotgun (WGS) entry which is preliminary data.</text>
</comment>
<reference evidence="1 2" key="1">
    <citation type="journal article" date="2018" name="Int. J. Syst. Evol. Microbiol.">
        <title>Draft Genome Sequence of Faecalimonas umbilicata JCM 30896T, an Acetate-Producing Bacterium Isolated from Human Feces.</title>
        <authorList>
            <person name="Sakamoto M."/>
            <person name="Ikeyama N."/>
            <person name="Yuki M."/>
            <person name="Ohkuma M."/>
        </authorList>
    </citation>
    <scope>NUCLEOTIDE SEQUENCE [LARGE SCALE GENOMIC DNA]</scope>
    <source>
        <strain evidence="1 2">EGH7</strain>
    </source>
</reference>
<accession>A0ABQ0R0B8</accession>
<evidence type="ECO:0000313" key="1">
    <source>
        <dbReference type="EMBL" id="GBU06120.1"/>
    </source>
</evidence>
<organism evidence="1 2">
    <name type="scientific">Faecalimonas umbilicata</name>
    <dbReference type="NCBI Taxonomy" id="1912855"/>
    <lineage>
        <taxon>Bacteria</taxon>
        <taxon>Bacillati</taxon>
        <taxon>Bacillota</taxon>
        <taxon>Clostridia</taxon>
        <taxon>Lachnospirales</taxon>
        <taxon>Lachnospiraceae</taxon>
        <taxon>Faecalimonas</taxon>
    </lineage>
</organism>
<evidence type="ECO:0000313" key="2">
    <source>
        <dbReference type="Proteomes" id="UP000702954"/>
    </source>
</evidence>
<proteinExistence type="predicted"/>
<name>A0ABQ0R0B8_9FIRM</name>
<dbReference type="EMBL" id="BHEO01000008">
    <property type="protein sequence ID" value="GBU06120.1"/>
    <property type="molecule type" value="Genomic_DNA"/>
</dbReference>
<gene>
    <name evidence="1" type="ORF">FAEUMB_26610</name>
</gene>
<dbReference type="Proteomes" id="UP000702954">
    <property type="component" value="Unassembled WGS sequence"/>
</dbReference>